<dbReference type="EMBL" id="JAUOPB010000010">
    <property type="protein sequence ID" value="MDO6423640.1"/>
    <property type="molecule type" value="Genomic_DNA"/>
</dbReference>
<dbReference type="Pfam" id="PF12094">
    <property type="entry name" value="DUF3570"/>
    <property type="match status" value="1"/>
</dbReference>
<reference evidence="2" key="1">
    <citation type="submission" date="2023-07" db="EMBL/GenBank/DDBJ databases">
        <title>Genome content predicts the carbon catabolic preferences of heterotrophic bacteria.</title>
        <authorList>
            <person name="Gralka M."/>
        </authorList>
    </citation>
    <scope>NUCLEOTIDE SEQUENCE</scope>
    <source>
        <strain evidence="2">I3M17_2</strain>
    </source>
</reference>
<sequence length="395" mass="45164">MAVTNYRALTLRKLLAGIALTITTCTQAAVLPEERTEFLFHQFDGGGVTISGPSVLVRKNVKETVSLWGNYYVDSVTSASVDVMTQGSPYTEERLQTSLGANFLYDRTTVSTSYTESSEDDYDAQTISFGISQDMFGDLTTVAMGFSRGNDIVMRNGDEDEEVQFEDEATHSRYNFAVTQILTKSWIVSLVGETVIDEGFLNNPYRSVRYTQPNGNIARQPENYPRTRNSDAFAIRSMYYIPYRAALKFEYRTYSDSWGIEASNYEIRYIHPYKDRWKFTGKYRGYSQTQANFYSDLFPYSNAQDFLASDKEMSAFSDSLIGVGVAYEVKSKYLRMLDKLTLNLYVDQMSFDYENFRNHRLSQGTDDTPAEYAAGEEPLYSFDATVIRFFVSIWY</sequence>
<name>A0AAW7X7U5_9GAMM</name>
<keyword evidence="1" id="KW-0732">Signal</keyword>
<gene>
    <name evidence="2" type="ORF">Q4521_14250</name>
</gene>
<proteinExistence type="predicted"/>
<dbReference type="InterPro" id="IPR021953">
    <property type="entry name" value="DUF3570"/>
</dbReference>
<accession>A0AAW7X7U5</accession>
<dbReference type="RefSeq" id="WP_303493247.1">
    <property type="nucleotide sequence ID" value="NZ_JAUOPB010000010.1"/>
</dbReference>
<feature type="signal peptide" evidence="1">
    <location>
        <begin position="1"/>
        <end position="28"/>
    </location>
</feature>
<protein>
    <submittedName>
        <fullName evidence="2">DUF3570 domain-containing protein</fullName>
    </submittedName>
</protein>
<evidence type="ECO:0000313" key="2">
    <source>
        <dbReference type="EMBL" id="MDO6423640.1"/>
    </source>
</evidence>
<dbReference type="AlphaFoldDB" id="A0AAW7X7U5"/>
<dbReference type="Proteomes" id="UP001169760">
    <property type="component" value="Unassembled WGS sequence"/>
</dbReference>
<organism evidence="2 3">
    <name type="scientific">Saccharophagus degradans</name>
    <dbReference type="NCBI Taxonomy" id="86304"/>
    <lineage>
        <taxon>Bacteria</taxon>
        <taxon>Pseudomonadati</taxon>
        <taxon>Pseudomonadota</taxon>
        <taxon>Gammaproteobacteria</taxon>
        <taxon>Cellvibrionales</taxon>
        <taxon>Cellvibrionaceae</taxon>
        <taxon>Saccharophagus</taxon>
    </lineage>
</organism>
<feature type="chain" id="PRO_5043902876" evidence="1">
    <location>
        <begin position="29"/>
        <end position="395"/>
    </location>
</feature>
<evidence type="ECO:0000256" key="1">
    <source>
        <dbReference type="SAM" id="SignalP"/>
    </source>
</evidence>
<evidence type="ECO:0000313" key="3">
    <source>
        <dbReference type="Proteomes" id="UP001169760"/>
    </source>
</evidence>
<comment type="caution">
    <text evidence="2">The sequence shown here is derived from an EMBL/GenBank/DDBJ whole genome shotgun (WGS) entry which is preliminary data.</text>
</comment>